<dbReference type="PANTHER" id="PTHR30337:SF0">
    <property type="entry name" value="NUCLEASE SBCCD SUBUNIT D"/>
    <property type="match status" value="1"/>
</dbReference>
<keyword evidence="5 8" id="KW-0378">Hydrolase</keyword>
<dbReference type="Pfam" id="PF00149">
    <property type="entry name" value="Metallophos"/>
    <property type="match status" value="1"/>
</dbReference>
<keyword evidence="6 8" id="KW-0269">Exonuclease</keyword>
<evidence type="ECO:0000256" key="8">
    <source>
        <dbReference type="RuleBase" id="RU363069"/>
    </source>
</evidence>
<comment type="similarity">
    <text evidence="1 8">Belongs to the SbcD family.</text>
</comment>
<evidence type="ECO:0000313" key="12">
    <source>
        <dbReference type="Proteomes" id="UP001377337"/>
    </source>
</evidence>
<evidence type="ECO:0000256" key="3">
    <source>
        <dbReference type="ARBA" id="ARBA00013365"/>
    </source>
</evidence>
<comment type="function">
    <text evidence="8">SbcCD cleaves DNA hairpin structures. These structures can inhibit DNA replication and are intermediates in certain DNA recombination reactions. The complex acts as a 3'-&gt;5' double strand exonuclease that can open hairpins. It also has a 5' single-strand endonuclease activity.</text>
</comment>
<keyword evidence="4 8" id="KW-0540">Nuclease</keyword>
<dbReference type="RefSeq" id="WP_338780945.1">
    <property type="nucleotide sequence ID" value="NZ_CP147407.1"/>
</dbReference>
<feature type="domain" description="Calcineurin-like phosphoesterase" evidence="9">
    <location>
        <begin position="1"/>
        <end position="224"/>
    </location>
</feature>
<evidence type="ECO:0000256" key="6">
    <source>
        <dbReference type="ARBA" id="ARBA00022839"/>
    </source>
</evidence>
<evidence type="ECO:0000256" key="1">
    <source>
        <dbReference type="ARBA" id="ARBA00010555"/>
    </source>
</evidence>
<dbReference type="InterPro" id="IPR026843">
    <property type="entry name" value="SbcD_C"/>
</dbReference>
<dbReference type="CDD" id="cd00840">
    <property type="entry name" value="MPP_Mre11_N"/>
    <property type="match status" value="1"/>
</dbReference>
<dbReference type="EMBL" id="CP147407">
    <property type="protein sequence ID" value="WXB98085.1"/>
    <property type="molecule type" value="Genomic_DNA"/>
</dbReference>
<name>A0ABZ2NLL3_9BACI</name>
<keyword evidence="8" id="KW-0235">DNA replication</keyword>
<protein>
    <recommendedName>
        <fullName evidence="3 8">Nuclease SbcCD subunit D</fullName>
    </recommendedName>
</protein>
<dbReference type="InterPro" id="IPR029052">
    <property type="entry name" value="Metallo-depent_PP-like"/>
</dbReference>
<dbReference type="SUPFAM" id="SSF56300">
    <property type="entry name" value="Metallo-dependent phosphatases"/>
    <property type="match status" value="1"/>
</dbReference>
<reference evidence="11 12" key="1">
    <citation type="submission" date="2024-02" db="EMBL/GenBank/DDBJ databases">
        <title>Seven novel Bacillus-like species.</title>
        <authorList>
            <person name="Liu G."/>
        </authorList>
    </citation>
    <scope>NUCLEOTIDE SEQUENCE [LARGE SCALE GENOMIC DNA]</scope>
    <source>
        <strain evidence="11 12">FJAT-52054</strain>
    </source>
</reference>
<dbReference type="InterPro" id="IPR050535">
    <property type="entry name" value="DNA_Repair-Maintenance_Comp"/>
</dbReference>
<evidence type="ECO:0000256" key="7">
    <source>
        <dbReference type="ARBA" id="ARBA00023172"/>
    </source>
</evidence>
<dbReference type="InterPro" id="IPR004593">
    <property type="entry name" value="SbcD"/>
</dbReference>
<feature type="domain" description="Nuclease SbcCD subunit D C-terminal" evidence="10">
    <location>
        <begin position="276"/>
        <end position="365"/>
    </location>
</feature>
<sequence>MRILHTADWHLGKTLEGRSRIPEQAAFLDELADIVEKEKIDTVIMAGDVFDTVNPPSAAEKLFYESLSKLSDKGKRPVVVIAGNHDNPERLAAASPLAGDHGIHLIGYPDDHMLKVDVPLAGQTMNIAALAYPSESRLEQVLSENFDELLMRNHYDTKIKSLFESMCRGFGSDTVNVAMSHLHVAGGSTSDSERPIEVGGAYTVAADSLPAAAQYVALGHLHRPQTIKRALTQARYSGSPLAYSFSEAGYAKSVTIIDAVPGGTAQVEEIFLSSGKPLVQWKAVSGMAQVHDWLEQGKDANAWVDLEIHLTDALSIEDIQKLRKWHPGIVHIRPVFQSEGAVLQPESRSTVPIDELFARFYERQTGGAKPDEKLIRLFRELVSEEDTEEGEGA</sequence>
<evidence type="ECO:0000259" key="10">
    <source>
        <dbReference type="Pfam" id="PF12320"/>
    </source>
</evidence>
<evidence type="ECO:0000256" key="5">
    <source>
        <dbReference type="ARBA" id="ARBA00022801"/>
    </source>
</evidence>
<dbReference type="InterPro" id="IPR041796">
    <property type="entry name" value="Mre11_N"/>
</dbReference>
<dbReference type="PANTHER" id="PTHR30337">
    <property type="entry name" value="COMPONENT OF ATP-DEPENDENT DSDNA EXONUCLEASE"/>
    <property type="match status" value="1"/>
</dbReference>
<dbReference type="Proteomes" id="UP001377337">
    <property type="component" value="Chromosome"/>
</dbReference>
<dbReference type="NCBIfam" id="TIGR00619">
    <property type="entry name" value="sbcd"/>
    <property type="match status" value="1"/>
</dbReference>
<evidence type="ECO:0000256" key="2">
    <source>
        <dbReference type="ARBA" id="ARBA00011322"/>
    </source>
</evidence>
<keyword evidence="7 8" id="KW-0233">DNA recombination</keyword>
<dbReference type="InterPro" id="IPR004843">
    <property type="entry name" value="Calcineurin-like_PHP"/>
</dbReference>
<keyword evidence="8" id="KW-0255">Endonuclease</keyword>
<gene>
    <name evidence="8" type="primary">sbcD</name>
    <name evidence="11" type="ORF">WCV65_06300</name>
</gene>
<dbReference type="Gene3D" id="3.60.21.10">
    <property type="match status" value="1"/>
</dbReference>
<dbReference type="GO" id="GO:0004527">
    <property type="term" value="F:exonuclease activity"/>
    <property type="evidence" value="ECO:0007669"/>
    <property type="project" value="UniProtKB-KW"/>
</dbReference>
<evidence type="ECO:0000256" key="4">
    <source>
        <dbReference type="ARBA" id="ARBA00022722"/>
    </source>
</evidence>
<keyword evidence="12" id="KW-1185">Reference proteome</keyword>
<proteinExistence type="inferred from homology"/>
<evidence type="ECO:0000313" key="11">
    <source>
        <dbReference type="EMBL" id="WXB98085.1"/>
    </source>
</evidence>
<evidence type="ECO:0000259" key="9">
    <source>
        <dbReference type="Pfam" id="PF00149"/>
    </source>
</evidence>
<organism evidence="11 12">
    <name type="scientific">Metabacillus sediminis</name>
    <dbReference type="NCBI Taxonomy" id="3117746"/>
    <lineage>
        <taxon>Bacteria</taxon>
        <taxon>Bacillati</taxon>
        <taxon>Bacillota</taxon>
        <taxon>Bacilli</taxon>
        <taxon>Bacillales</taxon>
        <taxon>Bacillaceae</taxon>
        <taxon>Metabacillus</taxon>
    </lineage>
</organism>
<accession>A0ABZ2NLL3</accession>
<comment type="subunit">
    <text evidence="2 8">Heterodimer of SbcC and SbcD.</text>
</comment>
<dbReference type="Pfam" id="PF12320">
    <property type="entry name" value="SbcD_C"/>
    <property type="match status" value="1"/>
</dbReference>